<dbReference type="RefSeq" id="WP_111000414.1">
    <property type="nucleotide sequence ID" value="NZ_QKTW01000025.1"/>
</dbReference>
<keyword evidence="2" id="KW-0812">Transmembrane</keyword>
<evidence type="ECO:0000313" key="5">
    <source>
        <dbReference type="Proteomes" id="UP000248745"/>
    </source>
</evidence>
<sequence>MGAKYVTEKDFWMCSCGAVPAQLQGTRKSNKKESGAVFITIQDTATSSWIDFGCTKNMLTDALIGAIVAVVVVVAIVGTGGVAAIGIMGMMAIGAAAGLTAGVISAVEGALTCGQKNATQRTWSKSKESVIATGATSITSDCTMTCKIGGTIAFAPNVKNWMDAVSLGCMNYLTQLAGCAMAGAAVGAGGFLGSGLAAGTLSVTAPTLGSVLTNVAGSFTGIWGTSRVFFGLDALANADAMGKVKNDEDSDAVFFDGAVPEVGMLKRIFTGKAHPSDYMVLLYLLNVKVKEPTTVSEPVPEEENNGNSNNEEDGNIDSEEEQAPESVAEPEPNETPSGEGEFEAYEGAQRLKLIEADPPFRPGESHDVAEFERQIQGQQDGMNDLTVDEFLRNRDEYLANGRSTESANAQDAFRKQQIRAMAEEYRNNDPSLSRKDALSRAKDYYSDQAALHDPDQIAGGHGDRVTGMGDSRVNSSIGSQWKTRIESIDAQVREQAQNMTPEQMRSTKLNIHLYP</sequence>
<dbReference type="Pfam" id="PF15604">
    <property type="entry name" value="Ntox15"/>
    <property type="match status" value="1"/>
</dbReference>
<accession>A0A2W2B4W8</accession>
<keyword evidence="5" id="KW-1185">Reference proteome</keyword>
<comment type="caution">
    <text evidence="4">The sequence shown here is derived from an EMBL/GenBank/DDBJ whole genome shotgun (WGS) entry which is preliminary data.</text>
</comment>
<dbReference type="Proteomes" id="UP000248745">
    <property type="component" value="Unassembled WGS sequence"/>
</dbReference>
<dbReference type="AlphaFoldDB" id="A0A2W2B4W8"/>
<reference evidence="4 5" key="1">
    <citation type="submission" date="2018-06" db="EMBL/GenBank/DDBJ databases">
        <title>Mucibacter soli gen. nov., sp. nov., a new member of the family Chitinophagaceae producing mucin.</title>
        <authorList>
            <person name="Kim M.-K."/>
            <person name="Park S."/>
            <person name="Kim T.-S."/>
            <person name="Joung Y."/>
            <person name="Han J.-H."/>
            <person name="Kim S.B."/>
        </authorList>
    </citation>
    <scope>NUCLEOTIDE SEQUENCE [LARGE SCALE GENOMIC DNA]</scope>
    <source>
        <strain evidence="4 5">R1-15</strain>
    </source>
</reference>
<evidence type="ECO:0000313" key="4">
    <source>
        <dbReference type="EMBL" id="PZF71269.1"/>
    </source>
</evidence>
<evidence type="ECO:0000256" key="1">
    <source>
        <dbReference type="SAM" id="MobiDB-lite"/>
    </source>
</evidence>
<proteinExistence type="predicted"/>
<feature type="domain" description="Novel toxin 15" evidence="3">
    <location>
        <begin position="366"/>
        <end position="513"/>
    </location>
</feature>
<keyword evidence="2" id="KW-1133">Transmembrane helix</keyword>
<evidence type="ECO:0000259" key="3">
    <source>
        <dbReference type="Pfam" id="PF15604"/>
    </source>
</evidence>
<dbReference type="OrthoDB" id="1249547at2"/>
<feature type="compositionally biased region" description="Acidic residues" evidence="1">
    <location>
        <begin position="299"/>
        <end position="323"/>
    </location>
</feature>
<organism evidence="4 5">
    <name type="scientific">Taibaiella soli</name>
    <dbReference type="NCBI Taxonomy" id="1649169"/>
    <lineage>
        <taxon>Bacteria</taxon>
        <taxon>Pseudomonadati</taxon>
        <taxon>Bacteroidota</taxon>
        <taxon>Chitinophagia</taxon>
        <taxon>Chitinophagales</taxon>
        <taxon>Chitinophagaceae</taxon>
        <taxon>Taibaiella</taxon>
    </lineage>
</organism>
<feature type="transmembrane region" description="Helical" evidence="2">
    <location>
        <begin position="62"/>
        <end position="85"/>
    </location>
</feature>
<evidence type="ECO:0000256" key="2">
    <source>
        <dbReference type="SAM" id="Phobius"/>
    </source>
</evidence>
<protein>
    <recommendedName>
        <fullName evidence="3">Novel toxin 15 domain-containing protein</fullName>
    </recommendedName>
</protein>
<gene>
    <name evidence="4" type="ORF">DN068_18395</name>
</gene>
<feature type="transmembrane region" description="Helical" evidence="2">
    <location>
        <begin position="92"/>
        <end position="111"/>
    </location>
</feature>
<keyword evidence="2" id="KW-0472">Membrane</keyword>
<dbReference type="EMBL" id="QKTW01000025">
    <property type="protein sequence ID" value="PZF71269.1"/>
    <property type="molecule type" value="Genomic_DNA"/>
</dbReference>
<dbReference type="InterPro" id="IPR028949">
    <property type="entry name" value="Ntox15"/>
</dbReference>
<feature type="region of interest" description="Disordered" evidence="1">
    <location>
        <begin position="294"/>
        <end position="340"/>
    </location>
</feature>
<name>A0A2W2B4W8_9BACT</name>